<feature type="compositionally biased region" description="Acidic residues" evidence="9">
    <location>
        <begin position="250"/>
        <end position="267"/>
    </location>
</feature>
<comment type="pathway">
    <text evidence="1">Protein modification; protein ubiquitination.</text>
</comment>
<dbReference type="Gene3D" id="3.30.40.10">
    <property type="entry name" value="Zinc/RING finger domain, C3HC4 (zinc finger)"/>
    <property type="match status" value="1"/>
</dbReference>
<dbReference type="InterPro" id="IPR051628">
    <property type="entry name" value="LUBAC_E3_Ligases"/>
</dbReference>
<evidence type="ECO:0000256" key="9">
    <source>
        <dbReference type="SAM" id="MobiDB-lite"/>
    </source>
</evidence>
<keyword evidence="3" id="KW-0479">Metal-binding</keyword>
<accession>A0A6A6F3N5</accession>
<reference evidence="12" key="1">
    <citation type="journal article" date="2020" name="Stud. Mycol.">
        <title>101 Dothideomycetes genomes: a test case for predicting lifestyles and emergence of pathogens.</title>
        <authorList>
            <person name="Haridas S."/>
            <person name="Albert R."/>
            <person name="Binder M."/>
            <person name="Bloem J."/>
            <person name="Labutti K."/>
            <person name="Salamov A."/>
            <person name="Andreopoulos B."/>
            <person name="Baker S."/>
            <person name="Barry K."/>
            <person name="Bills G."/>
            <person name="Bluhm B."/>
            <person name="Cannon C."/>
            <person name="Castanera R."/>
            <person name="Culley D."/>
            <person name="Daum C."/>
            <person name="Ezra D."/>
            <person name="Gonzalez J."/>
            <person name="Henrissat B."/>
            <person name="Kuo A."/>
            <person name="Liang C."/>
            <person name="Lipzen A."/>
            <person name="Lutzoni F."/>
            <person name="Magnuson J."/>
            <person name="Mondo S."/>
            <person name="Nolan M."/>
            <person name="Ohm R."/>
            <person name="Pangilinan J."/>
            <person name="Park H.-J."/>
            <person name="Ramirez L."/>
            <person name="Alfaro M."/>
            <person name="Sun H."/>
            <person name="Tritt A."/>
            <person name="Yoshinaga Y."/>
            <person name="Zwiers L.-H."/>
            <person name="Turgeon B."/>
            <person name="Goodwin S."/>
            <person name="Spatafora J."/>
            <person name="Crous P."/>
            <person name="Grigoriev I."/>
        </authorList>
    </citation>
    <scope>NUCLEOTIDE SEQUENCE</scope>
    <source>
        <strain evidence="12">SCOH1-5</strain>
    </source>
</reference>
<dbReference type="PROSITE" id="PS51873">
    <property type="entry name" value="TRIAD"/>
    <property type="match status" value="1"/>
</dbReference>
<dbReference type="PROSITE" id="PS00518">
    <property type="entry name" value="ZF_RING_1"/>
    <property type="match status" value="1"/>
</dbReference>
<feature type="domain" description="RING-type" evidence="11">
    <location>
        <begin position="123"/>
        <end position="288"/>
    </location>
</feature>
<dbReference type="InterPro" id="IPR017907">
    <property type="entry name" value="Znf_RING_CS"/>
</dbReference>
<evidence type="ECO:0008006" key="14">
    <source>
        <dbReference type="Google" id="ProtNLM"/>
    </source>
</evidence>
<evidence type="ECO:0000256" key="8">
    <source>
        <dbReference type="PROSITE-ProRule" id="PRU00175"/>
    </source>
</evidence>
<dbReference type="InterPro" id="IPR001841">
    <property type="entry name" value="Znf_RING"/>
</dbReference>
<feature type="domain" description="RING-type" evidence="10">
    <location>
        <begin position="127"/>
        <end position="168"/>
    </location>
</feature>
<evidence type="ECO:0000256" key="7">
    <source>
        <dbReference type="ARBA" id="ARBA00022833"/>
    </source>
</evidence>
<dbReference type="EMBL" id="ML992706">
    <property type="protein sequence ID" value="KAF2207151.1"/>
    <property type="molecule type" value="Genomic_DNA"/>
</dbReference>
<gene>
    <name evidence="12" type="ORF">CERZMDRAFT_119130</name>
</gene>
<feature type="region of interest" description="Disordered" evidence="9">
    <location>
        <begin position="250"/>
        <end position="288"/>
    </location>
</feature>
<keyword evidence="13" id="KW-1185">Reference proteome</keyword>
<evidence type="ECO:0000256" key="4">
    <source>
        <dbReference type="ARBA" id="ARBA00022737"/>
    </source>
</evidence>
<dbReference type="OrthoDB" id="3630991at2759"/>
<dbReference type="GO" id="GO:0008270">
    <property type="term" value="F:zinc ion binding"/>
    <property type="evidence" value="ECO:0007669"/>
    <property type="project" value="UniProtKB-KW"/>
</dbReference>
<dbReference type="InterPro" id="IPR013083">
    <property type="entry name" value="Znf_RING/FYVE/PHD"/>
</dbReference>
<evidence type="ECO:0000256" key="1">
    <source>
        <dbReference type="ARBA" id="ARBA00004906"/>
    </source>
</evidence>
<keyword evidence="2" id="KW-0808">Transferase</keyword>
<sequence length="288" mass="32986">MTNRHQQGGPTHHHHYIRAIRGAVVHFEPGAKVAFISLCSTRTRLDAPPCTKKWTVRRRIKLTKSGFLWAITEGVQAMRPLPFYERVSLDIVKKEIILPDSKKAYDELLEALNMLRPYLIHSVRGDCNICFTEADDPIVLDCGHMYCRECLVNLCEVKDATREFSLTCKGNEDRCHMPISIAMMQELLPPPSFERVLQTSLETYIRRRPQEYRCCPAPECGYIYRLSPGSPDTHHDCRNCKGRICLEYDEEEEGEAEDDDDEDEDDNMGPPNHQQPVLANAMQVAHGN</sequence>
<dbReference type="InterPro" id="IPR002867">
    <property type="entry name" value="IBR_dom"/>
</dbReference>
<keyword evidence="5 8" id="KW-0863">Zinc-finger</keyword>
<dbReference type="SUPFAM" id="SSF57850">
    <property type="entry name" value="RING/U-box"/>
    <property type="match status" value="1"/>
</dbReference>
<dbReference type="GO" id="GO:0004842">
    <property type="term" value="F:ubiquitin-protein transferase activity"/>
    <property type="evidence" value="ECO:0007669"/>
    <property type="project" value="TreeGrafter"/>
</dbReference>
<dbReference type="SMART" id="SM00184">
    <property type="entry name" value="RING"/>
    <property type="match status" value="1"/>
</dbReference>
<dbReference type="Pfam" id="PF13445">
    <property type="entry name" value="zf-RING_UBOX"/>
    <property type="match status" value="1"/>
</dbReference>
<dbReference type="Proteomes" id="UP000799539">
    <property type="component" value="Unassembled WGS sequence"/>
</dbReference>
<dbReference type="InterPro" id="IPR044066">
    <property type="entry name" value="TRIAD_supradom"/>
</dbReference>
<evidence type="ECO:0000259" key="11">
    <source>
        <dbReference type="PROSITE" id="PS51873"/>
    </source>
</evidence>
<dbReference type="Pfam" id="PF01485">
    <property type="entry name" value="IBR"/>
    <property type="match status" value="1"/>
</dbReference>
<name>A0A6A6F3N5_9PEZI</name>
<evidence type="ECO:0000256" key="6">
    <source>
        <dbReference type="ARBA" id="ARBA00022786"/>
    </source>
</evidence>
<dbReference type="PANTHER" id="PTHR22770:SF13">
    <property type="entry name" value="RING-TYPE DOMAIN-CONTAINING PROTEIN"/>
    <property type="match status" value="1"/>
</dbReference>
<keyword evidence="7" id="KW-0862">Zinc</keyword>
<dbReference type="GO" id="GO:0000151">
    <property type="term" value="C:ubiquitin ligase complex"/>
    <property type="evidence" value="ECO:0007669"/>
    <property type="project" value="TreeGrafter"/>
</dbReference>
<organism evidence="12 13">
    <name type="scientific">Cercospora zeae-maydis SCOH1-5</name>
    <dbReference type="NCBI Taxonomy" id="717836"/>
    <lineage>
        <taxon>Eukaryota</taxon>
        <taxon>Fungi</taxon>
        <taxon>Dikarya</taxon>
        <taxon>Ascomycota</taxon>
        <taxon>Pezizomycotina</taxon>
        <taxon>Dothideomycetes</taxon>
        <taxon>Dothideomycetidae</taxon>
        <taxon>Mycosphaerellales</taxon>
        <taxon>Mycosphaerellaceae</taxon>
        <taxon>Cercospora</taxon>
    </lineage>
</organism>
<dbReference type="PANTHER" id="PTHR22770">
    <property type="entry name" value="UBIQUITIN CONJUGATING ENZYME 7 INTERACTING PROTEIN-RELATED"/>
    <property type="match status" value="1"/>
</dbReference>
<dbReference type="InterPro" id="IPR027370">
    <property type="entry name" value="Znf-RING_euk"/>
</dbReference>
<dbReference type="GO" id="GO:0043130">
    <property type="term" value="F:ubiquitin binding"/>
    <property type="evidence" value="ECO:0007669"/>
    <property type="project" value="TreeGrafter"/>
</dbReference>
<evidence type="ECO:0000256" key="3">
    <source>
        <dbReference type="ARBA" id="ARBA00022723"/>
    </source>
</evidence>
<evidence type="ECO:0000256" key="2">
    <source>
        <dbReference type="ARBA" id="ARBA00022679"/>
    </source>
</evidence>
<protein>
    <recommendedName>
        <fullName evidence="14">RING-type domain-containing protein</fullName>
    </recommendedName>
</protein>
<dbReference type="GO" id="GO:0097039">
    <property type="term" value="P:protein linear polyubiquitination"/>
    <property type="evidence" value="ECO:0007669"/>
    <property type="project" value="TreeGrafter"/>
</dbReference>
<proteinExistence type="predicted"/>
<evidence type="ECO:0000313" key="13">
    <source>
        <dbReference type="Proteomes" id="UP000799539"/>
    </source>
</evidence>
<evidence type="ECO:0000259" key="10">
    <source>
        <dbReference type="PROSITE" id="PS50089"/>
    </source>
</evidence>
<evidence type="ECO:0000313" key="12">
    <source>
        <dbReference type="EMBL" id="KAF2207151.1"/>
    </source>
</evidence>
<keyword evidence="6" id="KW-0833">Ubl conjugation pathway</keyword>
<dbReference type="CDD" id="cd20335">
    <property type="entry name" value="BRcat_RBR"/>
    <property type="match status" value="1"/>
</dbReference>
<dbReference type="GO" id="GO:0043161">
    <property type="term" value="P:proteasome-mediated ubiquitin-dependent protein catabolic process"/>
    <property type="evidence" value="ECO:0007669"/>
    <property type="project" value="TreeGrafter"/>
</dbReference>
<keyword evidence="4" id="KW-0677">Repeat</keyword>
<dbReference type="AlphaFoldDB" id="A0A6A6F3N5"/>
<dbReference type="PROSITE" id="PS50089">
    <property type="entry name" value="ZF_RING_2"/>
    <property type="match status" value="1"/>
</dbReference>
<evidence type="ECO:0000256" key="5">
    <source>
        <dbReference type="ARBA" id="ARBA00022771"/>
    </source>
</evidence>